<evidence type="ECO:0000256" key="1">
    <source>
        <dbReference type="SAM" id="Coils"/>
    </source>
</evidence>
<protein>
    <recommendedName>
        <fullName evidence="4">Ribbon-helix-helix domain-containing protein</fullName>
    </recommendedName>
</protein>
<keyword evidence="1" id="KW-0175">Coiled coil</keyword>
<dbReference type="AlphaFoldDB" id="A0A9Q5ZG46"/>
<dbReference type="Proteomes" id="UP000222310">
    <property type="component" value="Unassembled WGS sequence"/>
</dbReference>
<evidence type="ECO:0008006" key="4">
    <source>
        <dbReference type="Google" id="ProtNLM"/>
    </source>
</evidence>
<dbReference type="SUPFAM" id="SSF46579">
    <property type="entry name" value="Prefoldin"/>
    <property type="match status" value="1"/>
</dbReference>
<sequence>MQGRNENGKFAPKSNELRIVRSIRVTDSIWEILGELAQNEGLTRADLLEELGTIMIASEKLFLSGRVPQELWEAVDNNAKLTSRTRTQVMIAAITQYLNLPNSTDDCQSKIAELEQLENKLQEVGSKIESLIEQNAQLLQKYEDLESRLSIIESVKSDNSKKSMFPVDDIWNKHYGNGKK</sequence>
<proteinExistence type="predicted"/>
<evidence type="ECO:0000313" key="2">
    <source>
        <dbReference type="EMBL" id="PHK06817.1"/>
    </source>
</evidence>
<evidence type="ECO:0000313" key="3">
    <source>
        <dbReference type="Proteomes" id="UP000222310"/>
    </source>
</evidence>
<comment type="caution">
    <text evidence="2">The sequence shown here is derived from an EMBL/GenBank/DDBJ whole genome shotgun (WGS) entry which is preliminary data.</text>
</comment>
<gene>
    <name evidence="2" type="ORF">VF08_03540</name>
</gene>
<reference evidence="2 3" key="1">
    <citation type="submission" date="2015-02" db="EMBL/GenBank/DDBJ databases">
        <title>Nostoc linckia genome annotation.</title>
        <authorList>
            <person name="Zhou Z."/>
        </authorList>
    </citation>
    <scope>NUCLEOTIDE SEQUENCE [LARGE SCALE GENOMIC DNA]</scope>
    <source>
        <strain evidence="3">z8</strain>
    </source>
</reference>
<feature type="coiled-coil region" evidence="1">
    <location>
        <begin position="100"/>
        <end position="155"/>
    </location>
</feature>
<organism evidence="2 3">
    <name type="scientific">Nostoc linckia z8</name>
    <dbReference type="NCBI Taxonomy" id="1628746"/>
    <lineage>
        <taxon>Bacteria</taxon>
        <taxon>Bacillati</taxon>
        <taxon>Cyanobacteriota</taxon>
        <taxon>Cyanophyceae</taxon>
        <taxon>Nostocales</taxon>
        <taxon>Nostocaceae</taxon>
        <taxon>Nostoc</taxon>
    </lineage>
</organism>
<dbReference type="EMBL" id="LAHD01000005">
    <property type="protein sequence ID" value="PHK06817.1"/>
    <property type="molecule type" value="Genomic_DNA"/>
</dbReference>
<accession>A0A9Q5ZG46</accession>
<name>A0A9Q5ZG46_NOSLI</name>